<dbReference type="InterPro" id="IPR055504">
    <property type="entry name" value="DUF7076"/>
</dbReference>
<dbReference type="GO" id="GO:1990071">
    <property type="term" value="C:TRAPPII protein complex"/>
    <property type="evidence" value="ECO:0007669"/>
    <property type="project" value="InterPro"/>
</dbReference>
<evidence type="ECO:0000256" key="1">
    <source>
        <dbReference type="ARBA" id="ARBA00004555"/>
    </source>
</evidence>
<dbReference type="Pfam" id="PF23036">
    <property type="entry name" value="TRAPPC10_1st"/>
    <property type="match status" value="1"/>
</dbReference>
<comment type="subcellular location">
    <subcellularLocation>
        <location evidence="1">Golgi apparatus</location>
    </subcellularLocation>
</comment>
<evidence type="ECO:0000256" key="2">
    <source>
        <dbReference type="ARBA" id="ARBA00022448"/>
    </source>
</evidence>
<organism evidence="7 8">
    <name type="scientific">Neocallimastix californiae</name>
    <dbReference type="NCBI Taxonomy" id="1754190"/>
    <lineage>
        <taxon>Eukaryota</taxon>
        <taxon>Fungi</taxon>
        <taxon>Fungi incertae sedis</taxon>
        <taxon>Chytridiomycota</taxon>
        <taxon>Chytridiomycota incertae sedis</taxon>
        <taxon>Neocallimastigomycetes</taxon>
        <taxon>Neocallimastigales</taxon>
        <taxon>Neocallimastigaceae</taxon>
        <taxon>Neocallimastix</taxon>
    </lineage>
</organism>
<comment type="caution">
    <text evidence="7">The sequence shown here is derived from an EMBL/GenBank/DDBJ whole genome shotgun (WGS) entry which is preliminary data.</text>
</comment>
<accession>A0A1Y2BYC4</accession>
<dbReference type="OrthoDB" id="10256906at2759"/>
<evidence type="ECO:0000259" key="4">
    <source>
        <dbReference type="Pfam" id="PF12584"/>
    </source>
</evidence>
<evidence type="ECO:0000313" key="7">
    <source>
        <dbReference type="EMBL" id="ORY39751.1"/>
    </source>
</evidence>
<dbReference type="Pfam" id="PF23273">
    <property type="entry name" value="DUF7076"/>
    <property type="match status" value="1"/>
</dbReference>
<keyword evidence="8" id="KW-1185">Reference proteome</keyword>
<evidence type="ECO:0000313" key="8">
    <source>
        <dbReference type="Proteomes" id="UP000193920"/>
    </source>
</evidence>
<dbReference type="Proteomes" id="UP000193920">
    <property type="component" value="Unassembled WGS sequence"/>
</dbReference>
<dbReference type="EMBL" id="MCOG01000130">
    <property type="protein sequence ID" value="ORY39751.1"/>
    <property type="molecule type" value="Genomic_DNA"/>
</dbReference>
<evidence type="ECO:0000259" key="6">
    <source>
        <dbReference type="Pfam" id="PF23273"/>
    </source>
</evidence>
<dbReference type="InterPro" id="IPR045126">
    <property type="entry name" value="TRAPPC10/Trs130"/>
</dbReference>
<evidence type="ECO:0000256" key="3">
    <source>
        <dbReference type="ARBA" id="ARBA00023034"/>
    </source>
</evidence>
<evidence type="ECO:0000259" key="5">
    <source>
        <dbReference type="Pfam" id="PF23036"/>
    </source>
</evidence>
<dbReference type="STRING" id="1754190.A0A1Y2BYC4"/>
<gene>
    <name evidence="7" type="ORF">LY90DRAFT_458749</name>
</gene>
<dbReference type="Pfam" id="PF12584">
    <property type="entry name" value="TRAPPC10"/>
    <property type="match status" value="1"/>
</dbReference>
<sequence length="1166" mass="135903">MQAEIKTRLTQSMGESKKPIITYKDDTNIWQHISKELMSRFPLKDIECRGIGNQKMNRVINTLDIEWRPFSEEWQNKNVYTQLQQAPFLNLYILNCSDLEQYKNTIKDKIKYWLNIIESKKNQEWMVICISGESNTKSILGIRTSIYDKIKSDFNLNKDRLMLVKLYSEVKESDIWGLVVGKIKEKLLSCFFQQVLTLQEDIKRLDSQRLLPGWNYCSFFILKEQLALLYDTVNLYQDALVQYDELEASFYQTLVEQGAAWFKSFGGTEEGDDSLDFLNLKRKPFREMIIQNTTTIFDFRMYLFARQCQLLFRLDRPAELCQRAKLFISSFSMTLTDYKGALFPFFRESWIYTTCMNIVSRCEELASISWHNNQTLMEFEGASGELLHLARSQLDILGRACNYLPDNLDKPSYDPNKNNNYKTEIFDKITNQHLKNLLSSVESFDEIYNLITSRAIHCFESCKRQRSIWLLKSDISKLDFYRGRLKEASEGLLPLCNLYAKENWHGIETNLLQMLAICQKQLNQNIPYLETCITILANRNYIDDETFDKYTDEMIETVDKMEEEYEKEISSIFKYELKSLVHQLRNDSGILFEVCITNPFKRAIKINNLNLELVSKENNKMIFDCKEANLESGKNTIQLKCEHPISGKYNATSIQFSINKFILKSAIHERINKSYTVKETSSTLLIKAGCVQPIEYEKPSNKLSLSIYSKSNSISTGTLTVSSITGMSLKYPEEIVYKIKKEDSNEPERTVTLSYDKNNDYISLPECDENEIITFEVPFVSEKLNISVHRMTFAFDYIMKNGVHRFHSLFEKVKISTPFIYNNNVTYSHDCTILQINFFSKDQIPIRIRNIELIAPGYDVEEFLIEKKQIIFQNQDVSLVYCLKSSENGKTNELPDGLEKDELSLHIDYYYLNEEIEAYLDENVTKKLKELNLLEYSGFLNKFLNSSYELVDAVKYGMYGKIGLNNLSENYHDVESIIESEESSVKEQINQIVDEICKSEISTSENENERISLKTMIYKVKVPKAEILLEADLEMNQGNPIIGMICKGKLKIKQVKWESDIEELKFYYDIAIRFDNWMVSGHKKRVFNLKPKEEKEFTFDFIPLKTGMLLIPTVEVNCLDEKSPTIRVIHTSDAKQISVIPKTQSSTIYVNNSVFDAPDKNRRSLI</sequence>
<dbReference type="GO" id="GO:0005829">
    <property type="term" value="C:cytosol"/>
    <property type="evidence" value="ECO:0007669"/>
    <property type="project" value="GOC"/>
</dbReference>
<reference evidence="7 8" key="1">
    <citation type="submission" date="2016-08" db="EMBL/GenBank/DDBJ databases">
        <title>A Parts List for Fungal Cellulosomes Revealed by Comparative Genomics.</title>
        <authorList>
            <consortium name="DOE Joint Genome Institute"/>
            <person name="Haitjema C.H."/>
            <person name="Gilmore S.P."/>
            <person name="Henske J.K."/>
            <person name="Solomon K.V."/>
            <person name="De Groot R."/>
            <person name="Kuo A."/>
            <person name="Mondo S.J."/>
            <person name="Salamov A.A."/>
            <person name="Labutti K."/>
            <person name="Zhao Z."/>
            <person name="Chiniquy J."/>
            <person name="Barry K."/>
            <person name="Brewer H.M."/>
            <person name="Purvine S.O."/>
            <person name="Wright A.T."/>
            <person name="Boxma B."/>
            <person name="Van Alen T."/>
            <person name="Hackstein J.H."/>
            <person name="Baker S.E."/>
            <person name="Grigoriev I.V."/>
            <person name="O'Malley M.A."/>
        </authorList>
    </citation>
    <scope>NUCLEOTIDE SEQUENCE [LARGE SCALE GENOMIC DNA]</scope>
    <source>
        <strain evidence="7 8">G1</strain>
    </source>
</reference>
<dbReference type="InterPro" id="IPR022233">
    <property type="entry name" value="TRAPPC10/Trs130_C"/>
</dbReference>
<dbReference type="PANTHER" id="PTHR13251:SF3">
    <property type="entry name" value="TRAFFICKING PROTEIN PARTICLE COMPLEX SUBUNIT 10"/>
    <property type="match status" value="1"/>
</dbReference>
<dbReference type="GO" id="GO:0006891">
    <property type="term" value="P:intra-Golgi vesicle-mediated transport"/>
    <property type="evidence" value="ECO:0007669"/>
    <property type="project" value="TreeGrafter"/>
</dbReference>
<proteinExistence type="predicted"/>
<keyword evidence="3" id="KW-0333">Golgi apparatus</keyword>
<dbReference type="PANTHER" id="PTHR13251">
    <property type="entry name" value="EPILEPSY HOLOPROSENCEPHALY CANDIDATE 1/TMEM1"/>
    <property type="match status" value="1"/>
</dbReference>
<dbReference type="AlphaFoldDB" id="A0A1Y2BYC4"/>
<feature type="domain" description="TRAPPC10/Trs130 C-terminal" evidence="4">
    <location>
        <begin position="1020"/>
        <end position="1150"/>
    </location>
</feature>
<keyword evidence="2" id="KW-0813">Transport</keyword>
<evidence type="ECO:0008006" key="9">
    <source>
        <dbReference type="Google" id="ProtNLM"/>
    </source>
</evidence>
<dbReference type="GO" id="GO:0034498">
    <property type="term" value="P:early endosome to Golgi transport"/>
    <property type="evidence" value="ECO:0007669"/>
    <property type="project" value="TreeGrafter"/>
</dbReference>
<name>A0A1Y2BYC4_9FUNG</name>
<feature type="domain" description="DUF7076" evidence="6">
    <location>
        <begin position="555"/>
        <end position="660"/>
    </location>
</feature>
<dbReference type="InterPro" id="IPR056913">
    <property type="entry name" value="TRAPPC10/Trs130_N"/>
</dbReference>
<feature type="domain" description="TRAPPC10/Trs130 N-terminal" evidence="5">
    <location>
        <begin position="15"/>
        <end position="321"/>
    </location>
</feature>
<protein>
    <recommendedName>
        <fullName evidence="9">Trafficking protein particle complex subunit 10</fullName>
    </recommendedName>
</protein>